<feature type="transmembrane region" description="Helical" evidence="1">
    <location>
        <begin position="128"/>
        <end position="156"/>
    </location>
</feature>
<feature type="transmembrane region" description="Helical" evidence="1">
    <location>
        <begin position="168"/>
        <end position="187"/>
    </location>
</feature>
<keyword evidence="1" id="KW-0812">Transmembrane</keyword>
<feature type="transmembrane region" description="Helical" evidence="1">
    <location>
        <begin position="98"/>
        <end position="122"/>
    </location>
</feature>
<keyword evidence="3" id="KW-1185">Reference proteome</keyword>
<feature type="transmembrane region" description="Helical" evidence="1">
    <location>
        <begin position="18"/>
        <end position="41"/>
    </location>
</feature>
<dbReference type="RefSeq" id="WP_130852250.1">
    <property type="nucleotide sequence ID" value="NZ_UYIE01000108.1"/>
</dbReference>
<accession>A0A660E339</accession>
<feature type="transmembrane region" description="Helical" evidence="1">
    <location>
        <begin position="199"/>
        <end position="220"/>
    </location>
</feature>
<organism evidence="2 3">
    <name type="scientific">Lactiplantibacillus mudanjiangensis</name>
    <dbReference type="NCBI Taxonomy" id="1296538"/>
    <lineage>
        <taxon>Bacteria</taxon>
        <taxon>Bacillati</taxon>
        <taxon>Bacillota</taxon>
        <taxon>Bacilli</taxon>
        <taxon>Lactobacillales</taxon>
        <taxon>Lactobacillaceae</taxon>
        <taxon>Lactiplantibacillus</taxon>
    </lineage>
</organism>
<dbReference type="EMBL" id="UYIG01000163">
    <property type="protein sequence ID" value="VDG29843.1"/>
    <property type="molecule type" value="Genomic_DNA"/>
</dbReference>
<name>A0A660E339_9LACO</name>
<feature type="transmembrane region" description="Helical" evidence="1">
    <location>
        <begin position="56"/>
        <end position="77"/>
    </location>
</feature>
<evidence type="ECO:0000313" key="2">
    <source>
        <dbReference type="EMBL" id="VDG29843.1"/>
    </source>
</evidence>
<proteinExistence type="predicted"/>
<reference evidence="2 3" key="1">
    <citation type="submission" date="2018-11" db="EMBL/GenBank/DDBJ databases">
        <authorList>
            <person name="Wuyts S."/>
        </authorList>
    </citation>
    <scope>NUCLEOTIDE SEQUENCE [LARGE SCALE GENOMIC DNA]</scope>
    <source>
        <strain evidence="2">Lactobacillus mudanjiangensis AMBF249</strain>
    </source>
</reference>
<evidence type="ECO:0000313" key="3">
    <source>
        <dbReference type="Proteomes" id="UP000289996"/>
    </source>
</evidence>
<gene>
    <name evidence="2" type="ORF">MUDAN_MDHGFNIF_01372</name>
</gene>
<sequence length="225" mass="25914">MNNIWLQEWGRLWAKRKLLVIILLIAIGCGLKEIFDLFIYATNFESLYEGVFDRFLIHYVFLPLTIVAGSVMTQYRLGDSFICQKRSVLYYQTCFQNIMTTLIIWLGWSLVSIVLVLIRFQLHVPVEFFIANVLGFIYLLLVQLLFVSGSLGIYFLLNNKVVSVMTMLIINIGIFEASMRGVSTLIYDFSTLGGVSVRVGQLLILISLITILNLLTYWLVLKREF</sequence>
<keyword evidence="1" id="KW-0472">Membrane</keyword>
<evidence type="ECO:0000256" key="1">
    <source>
        <dbReference type="SAM" id="Phobius"/>
    </source>
</evidence>
<dbReference type="OrthoDB" id="9939550at2"/>
<protein>
    <submittedName>
        <fullName evidence="2">Uncharacterized protein</fullName>
    </submittedName>
</protein>
<keyword evidence="1" id="KW-1133">Transmembrane helix</keyword>
<dbReference type="AlphaFoldDB" id="A0A660E339"/>
<dbReference type="Proteomes" id="UP000289996">
    <property type="component" value="Unassembled WGS sequence"/>
</dbReference>